<feature type="region of interest" description="Disordered" evidence="3">
    <location>
        <begin position="28"/>
        <end position="71"/>
    </location>
</feature>
<gene>
    <name evidence="4" type="ORF">IC229_26030</name>
</gene>
<dbReference type="Gene3D" id="2.120.10.80">
    <property type="entry name" value="Kelch-type beta propeller"/>
    <property type="match status" value="1"/>
</dbReference>
<evidence type="ECO:0008006" key="6">
    <source>
        <dbReference type="Google" id="ProtNLM"/>
    </source>
</evidence>
<dbReference type="AlphaFoldDB" id="A0A926Y1B3"/>
<evidence type="ECO:0000256" key="2">
    <source>
        <dbReference type="ARBA" id="ARBA00022737"/>
    </source>
</evidence>
<dbReference type="SUPFAM" id="SSF117281">
    <property type="entry name" value="Kelch motif"/>
    <property type="match status" value="1"/>
</dbReference>
<keyword evidence="5" id="KW-1185">Reference proteome</keyword>
<dbReference type="RefSeq" id="WP_190890447.1">
    <property type="nucleotide sequence ID" value="NZ_JACWZY010000028.1"/>
</dbReference>
<proteinExistence type="predicted"/>
<accession>A0A926Y1B3</accession>
<evidence type="ECO:0000313" key="5">
    <source>
        <dbReference type="Proteomes" id="UP000598820"/>
    </source>
</evidence>
<evidence type="ECO:0000256" key="1">
    <source>
        <dbReference type="ARBA" id="ARBA00022441"/>
    </source>
</evidence>
<evidence type="ECO:0000256" key="3">
    <source>
        <dbReference type="SAM" id="MobiDB-lite"/>
    </source>
</evidence>
<dbReference type="InterPro" id="IPR015915">
    <property type="entry name" value="Kelch-typ_b-propeller"/>
</dbReference>
<dbReference type="PANTHER" id="PTHR24412:SF489">
    <property type="entry name" value="RING FINGER DOMAIN AND KELCH REPEAT-CONTAINING PROTEIN DDB_G0271372"/>
    <property type="match status" value="1"/>
</dbReference>
<keyword evidence="1" id="KW-0880">Kelch repeat</keyword>
<comment type="caution">
    <text evidence="4">The sequence shown here is derived from an EMBL/GenBank/DDBJ whole genome shotgun (WGS) entry which is preliminary data.</text>
</comment>
<organism evidence="4 5">
    <name type="scientific">Spirosoma profusum</name>
    <dbReference type="NCBI Taxonomy" id="2771354"/>
    <lineage>
        <taxon>Bacteria</taxon>
        <taxon>Pseudomonadati</taxon>
        <taxon>Bacteroidota</taxon>
        <taxon>Cytophagia</taxon>
        <taxon>Cytophagales</taxon>
        <taxon>Cytophagaceae</taxon>
        <taxon>Spirosoma</taxon>
    </lineage>
</organism>
<dbReference type="Proteomes" id="UP000598820">
    <property type="component" value="Unassembled WGS sequence"/>
</dbReference>
<sequence length="558" mass="60586">MQSFRFSLHLVSLLTGLLFGLQNCKKSEPDPAQPGGTTTPGSTTTTTPGSTTSATSTAPTFSTATAPATSGVTTTSANVSAVLNSNGGATITQHGFIYSKINQTPTLSDSKTELGTTSGPFPLTIISKLTTLEANATYYVRAYATNEKGTGYSAVVLLKTTQSALPVLTIKEAENITSYGFKALAIFTALGGSPSPVSKYGFVWATSNTTPTVDGTDTKKWDQVINGLTTSTFSYEYTISGLSANQTCYVRAFGEYAADGKTNVVYSDVLPVKTLPQAVLTGTWKDLGKYNQSSYSSFLTIDTKQFWVTSTNTYQVEPLTAALTKKADFPGTASGTIRLASVGQKIYVLHGRDKALNYVRETWEYDIPTNTWKRKADFPGNLRMSPSVGSVGGKIYYGLGTMTSSVTTRYTDWWEYDPTADKWTQKTDLPEQLQGNTLLGVSSKLYFIATYDQGNSTQKVYEYDPGGNSWKRLKDAPSSDAASESKTVSLLNNKIYALQNSTTNARFWEYDAPSDTWTERREFSAKVNSPLLFPGNNKMYVIGTVVPGFELKMLEFTP</sequence>
<protein>
    <recommendedName>
        <fullName evidence="6">Fibronectin type-III domain-containing protein</fullName>
    </recommendedName>
</protein>
<feature type="compositionally biased region" description="Low complexity" evidence="3">
    <location>
        <begin position="34"/>
        <end position="71"/>
    </location>
</feature>
<dbReference type="EMBL" id="JACWZY010000028">
    <property type="protein sequence ID" value="MBD2704131.1"/>
    <property type="molecule type" value="Genomic_DNA"/>
</dbReference>
<dbReference type="Pfam" id="PF24681">
    <property type="entry name" value="Kelch_KLHDC2_KLHL20_DRC7"/>
    <property type="match status" value="1"/>
</dbReference>
<keyword evidence="2" id="KW-0677">Repeat</keyword>
<name>A0A926Y1B3_9BACT</name>
<evidence type="ECO:0000313" key="4">
    <source>
        <dbReference type="EMBL" id="MBD2704131.1"/>
    </source>
</evidence>
<dbReference type="PANTHER" id="PTHR24412">
    <property type="entry name" value="KELCH PROTEIN"/>
    <property type="match status" value="1"/>
</dbReference>
<reference evidence="4" key="1">
    <citation type="submission" date="2020-09" db="EMBL/GenBank/DDBJ databases">
        <authorList>
            <person name="Kim M.K."/>
        </authorList>
    </citation>
    <scope>NUCLEOTIDE SEQUENCE</scope>
    <source>
        <strain evidence="4">BT702</strain>
    </source>
</reference>